<dbReference type="AlphaFoldDB" id="A0AAW2X2J9"/>
<evidence type="ECO:0000256" key="1">
    <source>
        <dbReference type="SAM" id="MobiDB-lite"/>
    </source>
</evidence>
<gene>
    <name evidence="3" type="ORF">Slati_1378900</name>
</gene>
<name>A0AAW2X2J9_9LAMI</name>
<dbReference type="Pfam" id="PF14111">
    <property type="entry name" value="DUF4283"/>
    <property type="match status" value="1"/>
</dbReference>
<dbReference type="PANTHER" id="PTHR31286">
    <property type="entry name" value="GLYCINE-RICH CELL WALL STRUCTURAL PROTEIN 1.8-LIKE"/>
    <property type="match status" value="1"/>
</dbReference>
<evidence type="ECO:0000313" key="3">
    <source>
        <dbReference type="EMBL" id="KAL0448225.1"/>
    </source>
</evidence>
<accession>A0AAW2X2J9</accession>
<evidence type="ECO:0000259" key="2">
    <source>
        <dbReference type="Pfam" id="PF14111"/>
    </source>
</evidence>
<feature type="region of interest" description="Disordered" evidence="1">
    <location>
        <begin position="1"/>
        <end position="21"/>
    </location>
</feature>
<dbReference type="InterPro" id="IPR025558">
    <property type="entry name" value="DUF4283"/>
</dbReference>
<protein>
    <recommendedName>
        <fullName evidence="2">DUF4283 domain-containing protein</fullName>
    </recommendedName>
</protein>
<dbReference type="EMBL" id="JACGWN010000005">
    <property type="protein sequence ID" value="KAL0448225.1"/>
    <property type="molecule type" value="Genomic_DNA"/>
</dbReference>
<organism evidence="3">
    <name type="scientific">Sesamum latifolium</name>
    <dbReference type="NCBI Taxonomy" id="2727402"/>
    <lineage>
        <taxon>Eukaryota</taxon>
        <taxon>Viridiplantae</taxon>
        <taxon>Streptophyta</taxon>
        <taxon>Embryophyta</taxon>
        <taxon>Tracheophyta</taxon>
        <taxon>Spermatophyta</taxon>
        <taxon>Magnoliopsida</taxon>
        <taxon>eudicotyledons</taxon>
        <taxon>Gunneridae</taxon>
        <taxon>Pentapetalae</taxon>
        <taxon>asterids</taxon>
        <taxon>lamiids</taxon>
        <taxon>Lamiales</taxon>
        <taxon>Pedaliaceae</taxon>
        <taxon>Sesamum</taxon>
    </lineage>
</organism>
<feature type="domain" description="DUF4283" evidence="2">
    <location>
        <begin position="131"/>
        <end position="213"/>
    </location>
</feature>
<sequence length="420" mass="47161">MSQGTCAALHTGDSPPSDGGLLVEHHRWDRLSTTDNPLSLISVNNPSTVMVPFVFNPAEFPPLNSTESTRHPTQQMQKKSFSEPVCPNSKNQKSLKKFFLAGSNPTSIGTVNSINGRPTIIFSNAETQSLAEDFQFAPVGKFSHESPPYSQLHRLISNSSIKGAFTMSLINNKHALIYLTNESDFSRLWMRRIWSLKGFPMRIFKWSLTFIPEHESSIVPVWVNFSDLPAHLFRKDALFTIASFVGVDLQIHGRTFVQKVEYEQVPQYCSLCKHVGHHDLECYTKGNAQKSPRRRYVPISVSAPTTVKENANQVDVVDETEINPAETVSAPTTIDETEINNAENVVSIAENESFNGAVVGNFEHDIVENEVNVEHAFETLVEHDIVGALILRQDNFLSNLTKRTSWIKVDDTLRLFETFK</sequence>
<comment type="caution">
    <text evidence="3">The sequence shown here is derived from an EMBL/GenBank/DDBJ whole genome shotgun (WGS) entry which is preliminary data.</text>
</comment>
<reference evidence="3" key="2">
    <citation type="journal article" date="2024" name="Plant">
        <title>Genomic evolution and insights into agronomic trait innovations of Sesamum species.</title>
        <authorList>
            <person name="Miao H."/>
            <person name="Wang L."/>
            <person name="Qu L."/>
            <person name="Liu H."/>
            <person name="Sun Y."/>
            <person name="Le M."/>
            <person name="Wang Q."/>
            <person name="Wei S."/>
            <person name="Zheng Y."/>
            <person name="Lin W."/>
            <person name="Duan Y."/>
            <person name="Cao H."/>
            <person name="Xiong S."/>
            <person name="Wang X."/>
            <person name="Wei L."/>
            <person name="Li C."/>
            <person name="Ma Q."/>
            <person name="Ju M."/>
            <person name="Zhao R."/>
            <person name="Li G."/>
            <person name="Mu C."/>
            <person name="Tian Q."/>
            <person name="Mei H."/>
            <person name="Zhang T."/>
            <person name="Gao T."/>
            <person name="Zhang H."/>
        </authorList>
    </citation>
    <scope>NUCLEOTIDE SEQUENCE</scope>
    <source>
        <strain evidence="3">KEN1</strain>
    </source>
</reference>
<reference evidence="3" key="1">
    <citation type="submission" date="2020-06" db="EMBL/GenBank/DDBJ databases">
        <authorList>
            <person name="Li T."/>
            <person name="Hu X."/>
            <person name="Zhang T."/>
            <person name="Song X."/>
            <person name="Zhang H."/>
            <person name="Dai N."/>
            <person name="Sheng W."/>
            <person name="Hou X."/>
            <person name="Wei L."/>
        </authorList>
    </citation>
    <scope>NUCLEOTIDE SEQUENCE</scope>
    <source>
        <strain evidence="3">KEN1</strain>
        <tissue evidence="3">Leaf</tissue>
    </source>
</reference>
<dbReference type="InterPro" id="IPR040256">
    <property type="entry name" value="At4g02000-like"/>
</dbReference>
<dbReference type="PANTHER" id="PTHR31286:SF179">
    <property type="entry name" value="RNASE H TYPE-1 DOMAIN-CONTAINING PROTEIN"/>
    <property type="match status" value="1"/>
</dbReference>
<proteinExistence type="predicted"/>